<name>A0ABW4D1E7_9LACO</name>
<evidence type="ECO:0000313" key="9">
    <source>
        <dbReference type="EMBL" id="MFD1442103.1"/>
    </source>
</evidence>
<sequence length="163" mass="18215">MIAFVWAQDQAGTIGKNGKLPWHLPDDLHQFKQLTLGQLTVMGRTTYEGLPKRPLPGRTNIVLTRQADYQAPGAVVIHDRQALLAFAEAHPKQHLMIVGGAQIFTAYADIVDRLYVTKLAGTFAGDVKMPALDWAAFKQVASREVIDPDPRKTHVFETWQRKS</sequence>
<dbReference type="PANTHER" id="PTHR48069">
    <property type="entry name" value="DIHYDROFOLATE REDUCTASE"/>
    <property type="match status" value="1"/>
</dbReference>
<dbReference type="Pfam" id="PF00186">
    <property type="entry name" value="DHFR_1"/>
    <property type="match status" value="1"/>
</dbReference>
<dbReference type="PRINTS" id="PR00070">
    <property type="entry name" value="DHFR"/>
</dbReference>
<keyword evidence="5 7" id="KW-0521">NADP</keyword>
<evidence type="ECO:0000256" key="2">
    <source>
        <dbReference type="ARBA" id="ARBA00009539"/>
    </source>
</evidence>
<comment type="similarity">
    <text evidence="2 7">Belongs to the dihydrofolate reductase family.</text>
</comment>
<gene>
    <name evidence="9" type="ORF">ACFQ5K_12015</name>
</gene>
<protein>
    <recommendedName>
        <fullName evidence="3 7">Dihydrofolate reductase</fullName>
        <ecNumber evidence="3 7">1.5.1.3</ecNumber>
    </recommendedName>
</protein>
<feature type="domain" description="DHFR" evidence="8">
    <location>
        <begin position="1"/>
        <end position="161"/>
    </location>
</feature>
<evidence type="ECO:0000256" key="4">
    <source>
        <dbReference type="ARBA" id="ARBA00022563"/>
    </source>
</evidence>
<reference evidence="10" key="1">
    <citation type="journal article" date="2019" name="Int. J. Syst. Evol. Microbiol.">
        <title>The Global Catalogue of Microorganisms (GCM) 10K type strain sequencing project: providing services to taxonomists for standard genome sequencing and annotation.</title>
        <authorList>
            <consortium name="The Broad Institute Genomics Platform"/>
            <consortium name="The Broad Institute Genome Sequencing Center for Infectious Disease"/>
            <person name="Wu L."/>
            <person name="Ma J."/>
        </authorList>
    </citation>
    <scope>NUCLEOTIDE SEQUENCE [LARGE SCALE GENOMIC DNA]</scope>
    <source>
        <strain evidence="10">CCM 8912</strain>
    </source>
</reference>
<dbReference type="PIRSF" id="PIRSF000194">
    <property type="entry name" value="DHFR"/>
    <property type="match status" value="1"/>
</dbReference>
<evidence type="ECO:0000256" key="1">
    <source>
        <dbReference type="ARBA" id="ARBA00004903"/>
    </source>
</evidence>
<comment type="pathway">
    <text evidence="1 7">Cofactor biosynthesis; tetrahydrofolate biosynthesis; 5,6,7,8-tetrahydrofolate from 7,8-dihydrofolate: step 1/1.</text>
</comment>
<keyword evidence="4 7" id="KW-0554">One-carbon metabolism</keyword>
<dbReference type="InterPro" id="IPR001796">
    <property type="entry name" value="DHFR_dom"/>
</dbReference>
<dbReference type="InterPro" id="IPR024072">
    <property type="entry name" value="DHFR-like_dom_sf"/>
</dbReference>
<comment type="caution">
    <text evidence="9">The sequence shown here is derived from an EMBL/GenBank/DDBJ whole genome shotgun (WGS) entry which is preliminary data.</text>
</comment>
<dbReference type="EC" id="1.5.1.3" evidence="3 7"/>
<keyword evidence="10" id="KW-1185">Reference proteome</keyword>
<dbReference type="CDD" id="cd00209">
    <property type="entry name" value="DHFR"/>
    <property type="match status" value="1"/>
</dbReference>
<dbReference type="SUPFAM" id="SSF53597">
    <property type="entry name" value="Dihydrofolate reductase-like"/>
    <property type="match status" value="1"/>
</dbReference>
<evidence type="ECO:0000256" key="6">
    <source>
        <dbReference type="ARBA" id="ARBA00023002"/>
    </source>
</evidence>
<comment type="catalytic activity">
    <reaction evidence="7">
        <text>(6S)-5,6,7,8-tetrahydrofolate + NADP(+) = 7,8-dihydrofolate + NADPH + H(+)</text>
        <dbReference type="Rhea" id="RHEA:15009"/>
        <dbReference type="ChEBI" id="CHEBI:15378"/>
        <dbReference type="ChEBI" id="CHEBI:57451"/>
        <dbReference type="ChEBI" id="CHEBI:57453"/>
        <dbReference type="ChEBI" id="CHEBI:57783"/>
        <dbReference type="ChEBI" id="CHEBI:58349"/>
        <dbReference type="EC" id="1.5.1.3"/>
    </reaction>
</comment>
<evidence type="ECO:0000313" key="10">
    <source>
        <dbReference type="Proteomes" id="UP001597212"/>
    </source>
</evidence>
<dbReference type="GO" id="GO:0004146">
    <property type="term" value="F:dihydrofolate reductase activity"/>
    <property type="evidence" value="ECO:0007669"/>
    <property type="project" value="UniProtKB-EC"/>
</dbReference>
<comment type="function">
    <text evidence="7">Key enzyme in folate metabolism. Catalyzes an essential reaction for de novo glycine and purine synthesis, and for DNA precursor synthesis.</text>
</comment>
<dbReference type="RefSeq" id="WP_125754893.1">
    <property type="nucleotide sequence ID" value="NZ_JBHTOK010000079.1"/>
</dbReference>
<evidence type="ECO:0000256" key="5">
    <source>
        <dbReference type="ARBA" id="ARBA00022857"/>
    </source>
</evidence>
<dbReference type="PROSITE" id="PS51330">
    <property type="entry name" value="DHFR_2"/>
    <property type="match status" value="1"/>
</dbReference>
<dbReference type="EMBL" id="JBHTOK010000079">
    <property type="protein sequence ID" value="MFD1442103.1"/>
    <property type="molecule type" value="Genomic_DNA"/>
</dbReference>
<dbReference type="Gene3D" id="3.40.430.10">
    <property type="entry name" value="Dihydrofolate Reductase, subunit A"/>
    <property type="match status" value="1"/>
</dbReference>
<evidence type="ECO:0000259" key="8">
    <source>
        <dbReference type="PROSITE" id="PS51330"/>
    </source>
</evidence>
<dbReference type="PANTHER" id="PTHR48069:SF3">
    <property type="entry name" value="DIHYDROFOLATE REDUCTASE"/>
    <property type="match status" value="1"/>
</dbReference>
<dbReference type="Proteomes" id="UP001597212">
    <property type="component" value="Unassembled WGS sequence"/>
</dbReference>
<evidence type="ECO:0000256" key="7">
    <source>
        <dbReference type="PIRNR" id="PIRNR000194"/>
    </source>
</evidence>
<keyword evidence="6 7" id="KW-0560">Oxidoreductase</keyword>
<accession>A0ABW4D1E7</accession>
<dbReference type="InterPro" id="IPR012259">
    <property type="entry name" value="DHFR"/>
</dbReference>
<proteinExistence type="inferred from homology"/>
<organism evidence="9 10">
    <name type="scientific">Lacticaseibacillus hegangensis</name>
    <dbReference type="NCBI Taxonomy" id="2486010"/>
    <lineage>
        <taxon>Bacteria</taxon>
        <taxon>Bacillati</taxon>
        <taxon>Bacillota</taxon>
        <taxon>Bacilli</taxon>
        <taxon>Lactobacillales</taxon>
        <taxon>Lactobacillaceae</taxon>
        <taxon>Lacticaseibacillus</taxon>
    </lineage>
</organism>
<evidence type="ECO:0000256" key="3">
    <source>
        <dbReference type="ARBA" id="ARBA00012856"/>
    </source>
</evidence>